<protein>
    <submittedName>
        <fullName evidence="2">Uncharacterized protein</fullName>
    </submittedName>
</protein>
<evidence type="ECO:0000256" key="1">
    <source>
        <dbReference type="SAM" id="MobiDB-lite"/>
    </source>
</evidence>
<keyword evidence="3" id="KW-1185">Reference proteome</keyword>
<dbReference type="EMBL" id="DF974044">
    <property type="protein sequence ID" value="GAU44450.1"/>
    <property type="molecule type" value="Genomic_DNA"/>
</dbReference>
<organism evidence="2 3">
    <name type="scientific">Trifolium subterraneum</name>
    <name type="common">Subterranean clover</name>
    <dbReference type="NCBI Taxonomy" id="3900"/>
    <lineage>
        <taxon>Eukaryota</taxon>
        <taxon>Viridiplantae</taxon>
        <taxon>Streptophyta</taxon>
        <taxon>Embryophyta</taxon>
        <taxon>Tracheophyta</taxon>
        <taxon>Spermatophyta</taxon>
        <taxon>Magnoliopsida</taxon>
        <taxon>eudicotyledons</taxon>
        <taxon>Gunneridae</taxon>
        <taxon>Pentapetalae</taxon>
        <taxon>rosids</taxon>
        <taxon>fabids</taxon>
        <taxon>Fabales</taxon>
        <taxon>Fabaceae</taxon>
        <taxon>Papilionoideae</taxon>
        <taxon>50 kb inversion clade</taxon>
        <taxon>NPAAA clade</taxon>
        <taxon>Hologalegina</taxon>
        <taxon>IRL clade</taxon>
        <taxon>Trifolieae</taxon>
        <taxon>Trifolium</taxon>
    </lineage>
</organism>
<gene>
    <name evidence="2" type="ORF">TSUD_93040</name>
</gene>
<evidence type="ECO:0000313" key="2">
    <source>
        <dbReference type="EMBL" id="GAU44450.1"/>
    </source>
</evidence>
<feature type="region of interest" description="Disordered" evidence="1">
    <location>
        <begin position="25"/>
        <end position="46"/>
    </location>
</feature>
<accession>A0A2Z6P5M7</accession>
<name>A0A2Z6P5M7_TRISU</name>
<proteinExistence type="predicted"/>
<feature type="compositionally biased region" description="Acidic residues" evidence="1">
    <location>
        <begin position="27"/>
        <end position="37"/>
    </location>
</feature>
<evidence type="ECO:0000313" key="3">
    <source>
        <dbReference type="Proteomes" id="UP000242715"/>
    </source>
</evidence>
<reference evidence="3" key="1">
    <citation type="journal article" date="2017" name="Front. Plant Sci.">
        <title>Climate Clever Clovers: New Paradigm to Reduce the Environmental Footprint of Ruminants by Breeding Low Methanogenic Forages Utilizing Haplotype Variation.</title>
        <authorList>
            <person name="Kaur P."/>
            <person name="Appels R."/>
            <person name="Bayer P.E."/>
            <person name="Keeble-Gagnere G."/>
            <person name="Wang J."/>
            <person name="Hirakawa H."/>
            <person name="Shirasawa K."/>
            <person name="Vercoe P."/>
            <person name="Stefanova K."/>
            <person name="Durmic Z."/>
            <person name="Nichols P."/>
            <person name="Revell C."/>
            <person name="Isobe S.N."/>
            <person name="Edwards D."/>
            <person name="Erskine W."/>
        </authorList>
    </citation>
    <scope>NUCLEOTIDE SEQUENCE [LARGE SCALE GENOMIC DNA]</scope>
    <source>
        <strain evidence="3">cv. Daliak</strain>
    </source>
</reference>
<sequence length="193" mass="21581">MSKTLNVYGEDDKVADTFANYSSQYEYSDDESSEDEAANSGVLPAAGFMQESSSAGSVSAVSPDRSGQPDIEEMRKLWSGQYEQIVQEEVHQAVEALIESRLSTMVALLQQMLMPPPSYYQQQMLPPVPPHYDQLQIPCMQESSSAVSISAASTGQYQHPDIEEMRRLWKMRVNLNSLILKRCGDFGRVNMIT</sequence>
<dbReference type="AlphaFoldDB" id="A0A2Z6P5M7"/>
<dbReference type="Proteomes" id="UP000242715">
    <property type="component" value="Unassembled WGS sequence"/>
</dbReference>